<evidence type="ECO:0000256" key="7">
    <source>
        <dbReference type="ARBA" id="ARBA00023026"/>
    </source>
</evidence>
<dbReference type="InterPro" id="IPR053214">
    <property type="entry name" value="LysM12-like"/>
</dbReference>
<protein>
    <recommendedName>
        <fullName evidence="3">chitinase</fullName>
        <ecNumber evidence="3">3.2.1.14</ecNumber>
    </recommendedName>
</protein>
<evidence type="ECO:0000256" key="6">
    <source>
        <dbReference type="ARBA" id="ARBA00023024"/>
    </source>
</evidence>
<keyword evidence="10" id="KW-0624">Polysaccharide degradation</keyword>
<dbReference type="Gene3D" id="3.10.350.10">
    <property type="entry name" value="LysM domain"/>
    <property type="match status" value="2"/>
</dbReference>
<dbReference type="GO" id="GO:0008843">
    <property type="term" value="F:endochitinase activity"/>
    <property type="evidence" value="ECO:0007669"/>
    <property type="project" value="UniProtKB-EC"/>
</dbReference>
<evidence type="ECO:0000256" key="10">
    <source>
        <dbReference type="ARBA" id="ARBA00023326"/>
    </source>
</evidence>
<evidence type="ECO:0000313" key="15">
    <source>
        <dbReference type="EMBL" id="SMQ46790.1"/>
    </source>
</evidence>
<keyword evidence="4" id="KW-0147">Chitin-binding</keyword>
<dbReference type="SMART" id="SM00636">
    <property type="entry name" value="Glyco_18"/>
    <property type="match status" value="1"/>
</dbReference>
<evidence type="ECO:0000256" key="1">
    <source>
        <dbReference type="ARBA" id="ARBA00000822"/>
    </source>
</evidence>
<proteinExistence type="inferred from homology"/>
<dbReference type="SUPFAM" id="SSF54556">
    <property type="entry name" value="Chitinase insertion domain"/>
    <property type="match status" value="1"/>
</dbReference>
<evidence type="ECO:0000256" key="11">
    <source>
        <dbReference type="RuleBase" id="RU000489"/>
    </source>
</evidence>
<dbReference type="EMBL" id="LT853692">
    <property type="protein sequence ID" value="SMQ46790.1"/>
    <property type="molecule type" value="Genomic_DNA"/>
</dbReference>
<dbReference type="PANTHER" id="PTHR47700">
    <property type="entry name" value="V CHITINASE, PUTATIVE (AFU_ORTHOLOGUE AFUA_6G13720)-RELATED"/>
    <property type="match status" value="1"/>
</dbReference>
<reference evidence="15 16" key="1">
    <citation type="submission" date="2016-06" db="EMBL/GenBank/DDBJ databases">
        <authorList>
            <person name="Kjaerup R.B."/>
            <person name="Dalgaard T.S."/>
            <person name="Juul-Madsen H.R."/>
        </authorList>
    </citation>
    <scope>NUCLEOTIDE SEQUENCE [LARGE SCALE GENOMIC DNA]</scope>
</reference>
<sequence length="683" mass="74627">MASIRGTRTCTILLILFTLSQTVMGTWFDNHMKHKDTPLVARQLSGSVGELGECPYLSVVAGDTCISLADKCGNLTISDFQSYNGAGNSPDYNATFCGALDVNQVVCCGAGNYPDFTPKPNPDGTCIEWTVKANDTCTDVGILYNTTVEAIERVNANKTWGFGGCYFLLPGQKICLSEGTPPFPAPVDNAQCGPQIEGTAATTNITGWADLNPCPNKACCNKWAQCGITGDFCIPERAYTGAPGSAPPGKNGCISNCGMEIISSPEPPAVFEKIGYFETWNQERPGLHMWPRDINSNGSYQYTMVHYAFMNIIEGYEISAAPYEDNWNEFLNTTGFKKIVTFGGWAFSTENFTYNVFRDGVTTADRQKFAQNVARFVIDNKLDGVDFDWEYPGAPDIPGIPPASPENGRDYLEFLKIVRQLLPAPYTVSIAIPASYWYLKGFPIEEMAPVLDYMVAMTYDLHGQWDYGNNYSQPGCPTGDCLRSHVNQTETEQALSMITKAGVPSNKVIFGQALYGRSFRMTTPGCYTSQCKYTGPESGAAKGVYTGTSGYISNYEIRQIIANGTRAGALEGRQIGETPSTYYNVQEYYSPDMGNVLVYNDVEWVSWTDDRTYNNRTEWVRALNFGGIVDWAMDLNATYPDRAVAAPSASATPSVRVVTVSVANNVCAPTYSAGGLGTMSMSM</sequence>
<dbReference type="InterPro" id="IPR018392">
    <property type="entry name" value="LysM"/>
</dbReference>
<keyword evidence="8" id="KW-0119">Carbohydrate metabolism</keyword>
<dbReference type="STRING" id="1276538.A0A1X7RHU8"/>
<dbReference type="PROSITE" id="PS01095">
    <property type="entry name" value="GH18_1"/>
    <property type="match status" value="1"/>
</dbReference>
<evidence type="ECO:0000256" key="5">
    <source>
        <dbReference type="ARBA" id="ARBA00022801"/>
    </source>
</evidence>
<evidence type="ECO:0000256" key="9">
    <source>
        <dbReference type="ARBA" id="ARBA00023295"/>
    </source>
</evidence>
<comment type="similarity">
    <text evidence="2">Belongs to the glycosyl hydrolase 18 family. Chitinase class V subfamily.</text>
</comment>
<dbReference type="PROSITE" id="PS51782">
    <property type="entry name" value="LYSM"/>
    <property type="match status" value="2"/>
</dbReference>
<feature type="domain" description="LysM" evidence="13">
    <location>
        <begin position="127"/>
        <end position="176"/>
    </location>
</feature>
<evidence type="ECO:0000259" key="13">
    <source>
        <dbReference type="PROSITE" id="PS51782"/>
    </source>
</evidence>
<evidence type="ECO:0000256" key="8">
    <source>
        <dbReference type="ARBA" id="ARBA00023277"/>
    </source>
</evidence>
<accession>A0A1X7RHU8</accession>
<keyword evidence="7" id="KW-0843">Virulence</keyword>
<name>A0A1X7RHU8_ZYMT9</name>
<evidence type="ECO:0000256" key="3">
    <source>
        <dbReference type="ARBA" id="ARBA00012729"/>
    </source>
</evidence>
<dbReference type="GO" id="GO:0000272">
    <property type="term" value="P:polysaccharide catabolic process"/>
    <property type="evidence" value="ECO:0007669"/>
    <property type="project" value="UniProtKB-KW"/>
</dbReference>
<organism evidence="15 16">
    <name type="scientific">Zymoseptoria tritici (strain ST99CH_3D7)</name>
    <dbReference type="NCBI Taxonomy" id="1276538"/>
    <lineage>
        <taxon>Eukaryota</taxon>
        <taxon>Fungi</taxon>
        <taxon>Dikarya</taxon>
        <taxon>Ascomycota</taxon>
        <taxon>Pezizomycotina</taxon>
        <taxon>Dothideomycetes</taxon>
        <taxon>Dothideomycetidae</taxon>
        <taxon>Mycosphaerellales</taxon>
        <taxon>Mycosphaerellaceae</taxon>
        <taxon>Zymoseptoria</taxon>
    </lineage>
</organism>
<dbReference type="PROSITE" id="PS51910">
    <property type="entry name" value="GH18_2"/>
    <property type="match status" value="1"/>
</dbReference>
<comment type="catalytic activity">
    <reaction evidence="1">
        <text>Random endo-hydrolysis of N-acetyl-beta-D-glucosaminide (1-&gt;4)-beta-linkages in chitin and chitodextrins.</text>
        <dbReference type="EC" id="3.2.1.14"/>
    </reaction>
</comment>
<evidence type="ECO:0000313" key="16">
    <source>
        <dbReference type="Proteomes" id="UP000215127"/>
    </source>
</evidence>
<dbReference type="InterPro" id="IPR001579">
    <property type="entry name" value="Glyco_hydro_18_chit_AS"/>
</dbReference>
<evidence type="ECO:0000256" key="4">
    <source>
        <dbReference type="ARBA" id="ARBA00022669"/>
    </source>
</evidence>
<dbReference type="InterPro" id="IPR029070">
    <property type="entry name" value="Chitinase_insertion_sf"/>
</dbReference>
<dbReference type="Proteomes" id="UP000215127">
    <property type="component" value="Chromosome 1"/>
</dbReference>
<dbReference type="EC" id="3.2.1.14" evidence="3"/>
<keyword evidence="16" id="KW-1185">Reference proteome</keyword>
<feature type="domain" description="LysM" evidence="13">
    <location>
        <begin position="55"/>
        <end position="108"/>
    </location>
</feature>
<dbReference type="SMART" id="SM00257">
    <property type="entry name" value="LysM"/>
    <property type="match status" value="2"/>
</dbReference>
<dbReference type="CDD" id="cd00118">
    <property type="entry name" value="LysM"/>
    <property type="match status" value="1"/>
</dbReference>
<keyword evidence="6" id="KW-0146">Chitin degradation</keyword>
<dbReference type="CDD" id="cd02878">
    <property type="entry name" value="GH18_zymocin_alpha"/>
    <property type="match status" value="1"/>
</dbReference>
<dbReference type="SUPFAM" id="SSF51445">
    <property type="entry name" value="(Trans)glycosidases"/>
    <property type="match status" value="1"/>
</dbReference>
<keyword evidence="5 11" id="KW-0378">Hydrolase</keyword>
<feature type="signal peptide" evidence="12">
    <location>
        <begin position="1"/>
        <end position="25"/>
    </location>
</feature>
<dbReference type="GO" id="GO:0006032">
    <property type="term" value="P:chitin catabolic process"/>
    <property type="evidence" value="ECO:0007669"/>
    <property type="project" value="UniProtKB-KW"/>
</dbReference>
<dbReference type="PANTHER" id="PTHR47700:SF2">
    <property type="entry name" value="CHITINASE"/>
    <property type="match status" value="1"/>
</dbReference>
<evidence type="ECO:0000259" key="14">
    <source>
        <dbReference type="PROSITE" id="PS51910"/>
    </source>
</evidence>
<dbReference type="InterPro" id="IPR001223">
    <property type="entry name" value="Glyco_hydro18_cat"/>
</dbReference>
<dbReference type="Pfam" id="PF00704">
    <property type="entry name" value="Glyco_hydro_18"/>
    <property type="match status" value="1"/>
</dbReference>
<gene>
    <name evidence="15" type="ORF">ZT3D7_G1936</name>
</gene>
<evidence type="ECO:0000256" key="12">
    <source>
        <dbReference type="SAM" id="SignalP"/>
    </source>
</evidence>
<keyword evidence="9 11" id="KW-0326">Glycosidase</keyword>
<dbReference type="Gene3D" id="3.10.50.10">
    <property type="match status" value="1"/>
</dbReference>
<dbReference type="InterPro" id="IPR011583">
    <property type="entry name" value="Chitinase_II/V-like_cat"/>
</dbReference>
<dbReference type="Pfam" id="PF01476">
    <property type="entry name" value="LysM"/>
    <property type="match status" value="2"/>
</dbReference>
<dbReference type="AlphaFoldDB" id="A0A1X7RHU8"/>
<feature type="chain" id="PRO_5013185936" description="chitinase" evidence="12">
    <location>
        <begin position="26"/>
        <end position="683"/>
    </location>
</feature>
<evidence type="ECO:0000256" key="2">
    <source>
        <dbReference type="ARBA" id="ARBA00008682"/>
    </source>
</evidence>
<dbReference type="GO" id="GO:0008061">
    <property type="term" value="F:chitin binding"/>
    <property type="evidence" value="ECO:0007669"/>
    <property type="project" value="UniProtKB-KW"/>
</dbReference>
<keyword evidence="12" id="KW-0732">Signal</keyword>
<dbReference type="SUPFAM" id="SSF54106">
    <property type="entry name" value="LysM domain"/>
    <property type="match status" value="1"/>
</dbReference>
<dbReference type="InterPro" id="IPR017853">
    <property type="entry name" value="GH"/>
</dbReference>
<dbReference type="Gene3D" id="3.20.20.80">
    <property type="entry name" value="Glycosidases"/>
    <property type="match status" value="1"/>
</dbReference>
<feature type="domain" description="GH18" evidence="14">
    <location>
        <begin position="271"/>
        <end position="652"/>
    </location>
</feature>
<dbReference type="InterPro" id="IPR036779">
    <property type="entry name" value="LysM_dom_sf"/>
</dbReference>